<gene>
    <name evidence="1" type="ORF">EB796_019095</name>
</gene>
<dbReference type="AlphaFoldDB" id="A0A7J7J8P7"/>
<reference evidence="1" key="1">
    <citation type="submission" date="2020-06" db="EMBL/GenBank/DDBJ databases">
        <title>Draft genome of Bugula neritina, a colonial animal packing powerful symbionts and potential medicines.</title>
        <authorList>
            <person name="Rayko M."/>
        </authorList>
    </citation>
    <scope>NUCLEOTIDE SEQUENCE [LARGE SCALE GENOMIC DNA]</scope>
    <source>
        <strain evidence="1">Kwan_BN1</strain>
    </source>
</reference>
<protein>
    <submittedName>
        <fullName evidence="1">Uncharacterized protein</fullName>
    </submittedName>
</protein>
<proteinExistence type="predicted"/>
<name>A0A7J7J8P7_BUGNE</name>
<comment type="caution">
    <text evidence="1">The sequence shown here is derived from an EMBL/GenBank/DDBJ whole genome shotgun (WGS) entry which is preliminary data.</text>
</comment>
<accession>A0A7J7J8P7</accession>
<dbReference type="EMBL" id="VXIV02002829">
    <property type="protein sequence ID" value="KAF6022610.1"/>
    <property type="molecule type" value="Genomic_DNA"/>
</dbReference>
<dbReference type="Proteomes" id="UP000593567">
    <property type="component" value="Unassembled WGS sequence"/>
</dbReference>
<sequence length="76" mass="8271">MAKSAVKSVNKSEANIISSVDVVKLNFGQLIDLSLGQTEDSLNYGAVSFGLLRELLMAVVDRMGNKYGICYLELTK</sequence>
<evidence type="ECO:0000313" key="1">
    <source>
        <dbReference type="EMBL" id="KAF6022610.1"/>
    </source>
</evidence>
<evidence type="ECO:0000313" key="2">
    <source>
        <dbReference type="Proteomes" id="UP000593567"/>
    </source>
</evidence>
<keyword evidence="2" id="KW-1185">Reference proteome</keyword>
<organism evidence="1 2">
    <name type="scientific">Bugula neritina</name>
    <name type="common">Brown bryozoan</name>
    <name type="synonym">Sertularia neritina</name>
    <dbReference type="NCBI Taxonomy" id="10212"/>
    <lineage>
        <taxon>Eukaryota</taxon>
        <taxon>Metazoa</taxon>
        <taxon>Spiralia</taxon>
        <taxon>Lophotrochozoa</taxon>
        <taxon>Bryozoa</taxon>
        <taxon>Gymnolaemata</taxon>
        <taxon>Cheilostomatida</taxon>
        <taxon>Flustrina</taxon>
        <taxon>Buguloidea</taxon>
        <taxon>Bugulidae</taxon>
        <taxon>Bugula</taxon>
    </lineage>
</organism>